<dbReference type="GO" id="GO:0003684">
    <property type="term" value="F:damaged DNA binding"/>
    <property type="evidence" value="ECO:0007669"/>
    <property type="project" value="InterPro"/>
</dbReference>
<dbReference type="Pfam" id="PF01149">
    <property type="entry name" value="Fapy_DNA_glyco"/>
    <property type="match status" value="1"/>
</dbReference>
<dbReference type="PROSITE" id="PS51066">
    <property type="entry name" value="ZF_FPG_2"/>
    <property type="match status" value="1"/>
</dbReference>
<keyword evidence="4" id="KW-0479">Metal-binding</keyword>
<keyword evidence="13 18" id="KW-0326">Glycosidase</keyword>
<dbReference type="Proteomes" id="UP000317648">
    <property type="component" value="Chromosome"/>
</dbReference>
<evidence type="ECO:0000256" key="1">
    <source>
        <dbReference type="ARBA" id="ARBA00001668"/>
    </source>
</evidence>
<evidence type="ECO:0000256" key="8">
    <source>
        <dbReference type="ARBA" id="ARBA00022833"/>
    </source>
</evidence>
<dbReference type="PANTHER" id="PTHR22993">
    <property type="entry name" value="FORMAMIDOPYRIMIDINE-DNA GLYCOSYLASE"/>
    <property type="match status" value="1"/>
</dbReference>
<dbReference type="SUPFAM" id="SSF81624">
    <property type="entry name" value="N-terminal domain of MutM-like DNA repair proteins"/>
    <property type="match status" value="1"/>
</dbReference>
<evidence type="ECO:0000313" key="19">
    <source>
        <dbReference type="Proteomes" id="UP000317648"/>
    </source>
</evidence>
<keyword evidence="8" id="KW-0862">Zinc</keyword>
<comment type="cofactor">
    <cofactor evidence="2">
        <name>Zn(2+)</name>
        <dbReference type="ChEBI" id="CHEBI:29105"/>
    </cofactor>
</comment>
<comment type="catalytic activity">
    <reaction evidence="1">
        <text>Hydrolysis of DNA containing ring-opened 7-methylguanine residues, releasing 2,6-diamino-4-hydroxy-5-(N-methyl)formamidopyrimidine.</text>
        <dbReference type="EC" id="3.2.2.23"/>
    </reaction>
</comment>
<protein>
    <submittedName>
        <fullName evidence="18">Formamidopyrimidine-DNA glycosylase</fullName>
        <ecNumber evidence="18">3.2.2.23</ecNumber>
    </submittedName>
</protein>
<evidence type="ECO:0000256" key="4">
    <source>
        <dbReference type="ARBA" id="ARBA00022723"/>
    </source>
</evidence>
<keyword evidence="5" id="KW-0227">DNA damage</keyword>
<evidence type="ECO:0000256" key="2">
    <source>
        <dbReference type="ARBA" id="ARBA00001947"/>
    </source>
</evidence>
<dbReference type="InterPro" id="IPR010663">
    <property type="entry name" value="Znf_FPG/IleRS"/>
</dbReference>
<dbReference type="EMBL" id="CP036433">
    <property type="protein sequence ID" value="QDU96023.1"/>
    <property type="molecule type" value="Genomic_DNA"/>
</dbReference>
<evidence type="ECO:0000256" key="11">
    <source>
        <dbReference type="ARBA" id="ARBA00023239"/>
    </source>
</evidence>
<dbReference type="GO" id="GO:0034039">
    <property type="term" value="F:8-oxo-7,8-dihydroguanine DNA N-glycosylase activity"/>
    <property type="evidence" value="ECO:0007669"/>
    <property type="project" value="TreeGrafter"/>
</dbReference>
<evidence type="ECO:0000256" key="6">
    <source>
        <dbReference type="ARBA" id="ARBA00022771"/>
    </source>
</evidence>
<dbReference type="Gene3D" id="3.20.190.10">
    <property type="entry name" value="MutM-like, N-terminal"/>
    <property type="match status" value="1"/>
</dbReference>
<accession>A0A518DW20</accession>
<dbReference type="GO" id="GO:0008270">
    <property type="term" value="F:zinc ion binding"/>
    <property type="evidence" value="ECO:0007669"/>
    <property type="project" value="UniProtKB-KW"/>
</dbReference>
<dbReference type="GO" id="GO:0006284">
    <property type="term" value="P:base-excision repair"/>
    <property type="evidence" value="ECO:0007669"/>
    <property type="project" value="InterPro"/>
</dbReference>
<feature type="domain" description="FPG-type" evidence="16">
    <location>
        <begin position="232"/>
        <end position="267"/>
    </location>
</feature>
<keyword evidence="12" id="KW-0511">Multifunctional enzyme</keyword>
<dbReference type="InterPro" id="IPR015886">
    <property type="entry name" value="H2TH_FPG"/>
</dbReference>
<evidence type="ECO:0000256" key="15">
    <source>
        <dbReference type="PROSITE-ProRule" id="PRU00391"/>
    </source>
</evidence>
<evidence type="ECO:0000259" key="16">
    <source>
        <dbReference type="PROSITE" id="PS51066"/>
    </source>
</evidence>
<evidence type="ECO:0000256" key="7">
    <source>
        <dbReference type="ARBA" id="ARBA00022801"/>
    </source>
</evidence>
<keyword evidence="9" id="KW-0238">DNA-binding</keyword>
<dbReference type="GO" id="GO:0140078">
    <property type="term" value="F:class I DNA-(apurinic or apyrimidinic site) endonuclease activity"/>
    <property type="evidence" value="ECO:0007669"/>
    <property type="project" value="UniProtKB-EC"/>
</dbReference>
<evidence type="ECO:0000256" key="3">
    <source>
        <dbReference type="ARBA" id="ARBA00009409"/>
    </source>
</evidence>
<dbReference type="KEGG" id="lcre:Pla8534_38420"/>
<comment type="similarity">
    <text evidence="3">Belongs to the FPG family.</text>
</comment>
<evidence type="ECO:0000313" key="18">
    <source>
        <dbReference type="EMBL" id="QDU96023.1"/>
    </source>
</evidence>
<dbReference type="EC" id="3.2.2.23" evidence="18"/>
<organism evidence="18 19">
    <name type="scientific">Lignipirellula cremea</name>
    <dbReference type="NCBI Taxonomy" id="2528010"/>
    <lineage>
        <taxon>Bacteria</taxon>
        <taxon>Pseudomonadati</taxon>
        <taxon>Planctomycetota</taxon>
        <taxon>Planctomycetia</taxon>
        <taxon>Pirellulales</taxon>
        <taxon>Pirellulaceae</taxon>
        <taxon>Lignipirellula</taxon>
    </lineage>
</organism>
<evidence type="ECO:0000256" key="12">
    <source>
        <dbReference type="ARBA" id="ARBA00023268"/>
    </source>
</evidence>
<reference evidence="18 19" key="1">
    <citation type="submission" date="2019-02" db="EMBL/GenBank/DDBJ databases">
        <title>Deep-cultivation of Planctomycetes and their phenomic and genomic characterization uncovers novel biology.</title>
        <authorList>
            <person name="Wiegand S."/>
            <person name="Jogler M."/>
            <person name="Boedeker C."/>
            <person name="Pinto D."/>
            <person name="Vollmers J."/>
            <person name="Rivas-Marin E."/>
            <person name="Kohn T."/>
            <person name="Peeters S.H."/>
            <person name="Heuer A."/>
            <person name="Rast P."/>
            <person name="Oberbeckmann S."/>
            <person name="Bunk B."/>
            <person name="Jeske O."/>
            <person name="Meyerdierks A."/>
            <person name="Storesund J.E."/>
            <person name="Kallscheuer N."/>
            <person name="Luecker S."/>
            <person name="Lage O.M."/>
            <person name="Pohl T."/>
            <person name="Merkel B.J."/>
            <person name="Hornburger P."/>
            <person name="Mueller R.-W."/>
            <person name="Bruemmer F."/>
            <person name="Labrenz M."/>
            <person name="Spormann A.M."/>
            <person name="Op den Camp H."/>
            <person name="Overmann J."/>
            <person name="Amann R."/>
            <person name="Jetten M.S.M."/>
            <person name="Mascher T."/>
            <person name="Medema M.H."/>
            <person name="Devos D.P."/>
            <person name="Kaster A.-K."/>
            <person name="Ovreas L."/>
            <person name="Rohde M."/>
            <person name="Galperin M.Y."/>
            <person name="Jogler C."/>
        </authorList>
    </citation>
    <scope>NUCLEOTIDE SEQUENCE [LARGE SCALE GENOMIC DNA]</scope>
    <source>
        <strain evidence="18 19">Pla85_3_4</strain>
    </source>
</reference>
<keyword evidence="7 18" id="KW-0378">Hydrolase</keyword>
<proteinExistence type="inferred from homology"/>
<dbReference type="AlphaFoldDB" id="A0A518DW20"/>
<dbReference type="SMART" id="SM01232">
    <property type="entry name" value="H2TH"/>
    <property type="match status" value="1"/>
</dbReference>
<comment type="catalytic activity">
    <reaction evidence="14">
        <text>2'-deoxyribonucleotide-(2'-deoxyribose 5'-phosphate)-2'-deoxyribonucleotide-DNA = a 3'-end 2'-deoxyribonucleotide-(2,3-dehydro-2,3-deoxyribose 5'-phosphate)-DNA + a 5'-end 5'-phospho-2'-deoxyribonucleoside-DNA + H(+)</text>
        <dbReference type="Rhea" id="RHEA:66592"/>
        <dbReference type="Rhea" id="RHEA-COMP:13180"/>
        <dbReference type="Rhea" id="RHEA-COMP:16897"/>
        <dbReference type="Rhea" id="RHEA-COMP:17067"/>
        <dbReference type="ChEBI" id="CHEBI:15378"/>
        <dbReference type="ChEBI" id="CHEBI:136412"/>
        <dbReference type="ChEBI" id="CHEBI:157695"/>
        <dbReference type="ChEBI" id="CHEBI:167181"/>
        <dbReference type="EC" id="4.2.99.18"/>
    </reaction>
</comment>
<dbReference type="SUPFAM" id="SSF57716">
    <property type="entry name" value="Glucocorticoid receptor-like (DNA-binding domain)"/>
    <property type="match status" value="1"/>
</dbReference>
<gene>
    <name evidence="18" type="primary">mutM</name>
    <name evidence="18" type="ORF">Pla8534_38420</name>
</gene>
<dbReference type="InterPro" id="IPR010979">
    <property type="entry name" value="Ribosomal_uS13-like_H2TH"/>
</dbReference>
<keyword evidence="10" id="KW-0234">DNA repair</keyword>
<dbReference type="SMART" id="SM00898">
    <property type="entry name" value="Fapy_DNA_glyco"/>
    <property type="match status" value="1"/>
</dbReference>
<dbReference type="InterPro" id="IPR000214">
    <property type="entry name" value="Znf_DNA_glyclase/AP_lyase"/>
</dbReference>
<evidence type="ECO:0000256" key="9">
    <source>
        <dbReference type="ARBA" id="ARBA00023125"/>
    </source>
</evidence>
<dbReference type="InterPro" id="IPR035937">
    <property type="entry name" value="FPG_N"/>
</dbReference>
<evidence type="ECO:0000256" key="10">
    <source>
        <dbReference type="ARBA" id="ARBA00023204"/>
    </source>
</evidence>
<evidence type="ECO:0000259" key="17">
    <source>
        <dbReference type="PROSITE" id="PS51068"/>
    </source>
</evidence>
<keyword evidence="6 15" id="KW-0863">Zinc-finger</keyword>
<evidence type="ECO:0000256" key="13">
    <source>
        <dbReference type="ARBA" id="ARBA00023295"/>
    </source>
</evidence>
<dbReference type="InterPro" id="IPR012319">
    <property type="entry name" value="FPG_cat"/>
</dbReference>
<feature type="domain" description="Formamidopyrimidine-DNA glycosylase catalytic" evidence="17">
    <location>
        <begin position="1"/>
        <end position="107"/>
    </location>
</feature>
<name>A0A518DW20_9BACT</name>
<dbReference type="PANTHER" id="PTHR22993:SF9">
    <property type="entry name" value="FORMAMIDOPYRIMIDINE-DNA GLYCOSYLASE"/>
    <property type="match status" value="1"/>
</dbReference>
<dbReference type="FunFam" id="1.10.8.50:FF:000003">
    <property type="entry name" value="Formamidopyrimidine-DNA glycosylase"/>
    <property type="match status" value="1"/>
</dbReference>
<evidence type="ECO:0000256" key="14">
    <source>
        <dbReference type="ARBA" id="ARBA00044632"/>
    </source>
</evidence>
<dbReference type="Pfam" id="PF06827">
    <property type="entry name" value="zf-FPG_IleRS"/>
    <property type="match status" value="1"/>
</dbReference>
<dbReference type="Gene3D" id="1.10.8.50">
    <property type="match status" value="1"/>
</dbReference>
<keyword evidence="19" id="KW-1185">Reference proteome</keyword>
<keyword evidence="11" id="KW-0456">Lyase</keyword>
<dbReference type="SUPFAM" id="SSF46946">
    <property type="entry name" value="S13-like H2TH domain"/>
    <property type="match status" value="1"/>
</dbReference>
<sequence>MRRGLLPVVGAVIADVARPPCACRPITIEPELTAFRRRVVGRTIVAIDRIGKRVVVRLSSNDCIIFEPRMTGLVLIADPPGAEHLRLRVDLEGFEQPLLFWDRRGLGSVRLLSPAEYAVRLGPEKIGPDALTLTAEQLQQALGGSQREIKPALLDQKRLAGVGNLYASEVLHLAGVHPQKRCDRMTTAQWRRVHEQLLHVLEEAILYEGSTLGDGTYRNALNQSGGYQNHHRVYDREGDLCRRCGQATIERIVQTQRSTFFCPACQTKR</sequence>
<evidence type="ECO:0000256" key="5">
    <source>
        <dbReference type="ARBA" id="ARBA00022763"/>
    </source>
</evidence>
<dbReference type="Pfam" id="PF06831">
    <property type="entry name" value="H2TH"/>
    <property type="match status" value="1"/>
</dbReference>
<dbReference type="PROSITE" id="PS51068">
    <property type="entry name" value="FPG_CAT"/>
    <property type="match status" value="1"/>
</dbReference>